<keyword evidence="1" id="KW-0175">Coiled coil</keyword>
<feature type="coiled-coil region" evidence="1">
    <location>
        <begin position="148"/>
        <end position="182"/>
    </location>
</feature>
<sequence>MGDWEEVNHWEVDDFEEEDYPSTSEEMEEVGGEGDGGEREDGASSLGKRVGLGTALLLGATLGLGVGVSVAAVATIAHQHIKQKGPSLLEKLGLHGVAERVPLKSEKWCEKVDEEGKLANFESLLEEVSRGGICPSIRATVWPFLLGLVDVNSNAKEREEELSKLRKKYENLLDQCKKLHAELEGGSDQHENPKILQTEEYKENRRILNLDLVRTDFSSMTLSELDARTEGDSKDLGLDDHIDKAEYLTAEQKRCAKDMGKILLCYSIHDPQTGYCQGMTDLVQPFVQIFQDEATSFWAFSRFMESARENFMTDESGIMTKISLVKMVLADISQDVFSWLNEIGAESFFFVYRMILVQLRRELSIEDSMLFWEVLWAEDLARDMQGKADVPGFLIFSIVALIMERAGEITRNCKAESDVVHMFCNLKIDVWRMIEEARFVRKKWLLVGSSPG</sequence>
<keyword evidence="3" id="KW-0472">Membrane</keyword>
<dbReference type="GO" id="GO:0005096">
    <property type="term" value="F:GTPase activator activity"/>
    <property type="evidence" value="ECO:0007669"/>
    <property type="project" value="TreeGrafter"/>
</dbReference>
<evidence type="ECO:0000259" key="4">
    <source>
        <dbReference type="PROSITE" id="PS50086"/>
    </source>
</evidence>
<organism evidence="5 6">
    <name type="scientific">Chloropicon primus</name>
    <dbReference type="NCBI Taxonomy" id="1764295"/>
    <lineage>
        <taxon>Eukaryota</taxon>
        <taxon>Viridiplantae</taxon>
        <taxon>Chlorophyta</taxon>
        <taxon>Chloropicophyceae</taxon>
        <taxon>Chloropicales</taxon>
        <taxon>Chloropicaceae</taxon>
        <taxon>Chloropicon</taxon>
    </lineage>
</organism>
<dbReference type="PANTHER" id="PTHR22957:SF507">
    <property type="entry name" value="OS08G0547200 PROTEIN"/>
    <property type="match status" value="1"/>
</dbReference>
<keyword evidence="6" id="KW-1185">Reference proteome</keyword>
<dbReference type="AlphaFoldDB" id="A0A5B8MIL1"/>
<dbReference type="SUPFAM" id="SSF47923">
    <property type="entry name" value="Ypt/Rab-GAP domain of gyp1p"/>
    <property type="match status" value="2"/>
</dbReference>
<dbReference type="STRING" id="1764295.A0A5B8MIL1"/>
<dbReference type="PROSITE" id="PS50086">
    <property type="entry name" value="TBC_RABGAP"/>
    <property type="match status" value="1"/>
</dbReference>
<evidence type="ECO:0000256" key="2">
    <source>
        <dbReference type="SAM" id="MobiDB-lite"/>
    </source>
</evidence>
<protein>
    <submittedName>
        <fullName evidence="5">Rab-GTPase-TBC domain-containing protein</fullName>
    </submittedName>
</protein>
<dbReference type="SMART" id="SM00164">
    <property type="entry name" value="TBC"/>
    <property type="match status" value="1"/>
</dbReference>
<feature type="compositionally biased region" description="Acidic residues" evidence="2">
    <location>
        <begin position="13"/>
        <end position="32"/>
    </location>
</feature>
<name>A0A5B8MIL1_9CHLO</name>
<reference evidence="5 6" key="1">
    <citation type="submission" date="2018-07" db="EMBL/GenBank/DDBJ databases">
        <title>The complete nuclear genome of the prasinophyte Chloropicon primus (CCMP1205).</title>
        <authorList>
            <person name="Pombert J.-F."/>
            <person name="Otis C."/>
            <person name="Turmel M."/>
            <person name="Lemieux C."/>
        </authorList>
    </citation>
    <scope>NUCLEOTIDE SEQUENCE [LARGE SCALE GENOMIC DNA]</scope>
    <source>
        <strain evidence="5 6">CCMP1205</strain>
    </source>
</reference>
<feature type="region of interest" description="Disordered" evidence="2">
    <location>
        <begin position="1"/>
        <end position="45"/>
    </location>
</feature>
<keyword evidence="3" id="KW-1133">Transmembrane helix</keyword>
<dbReference type="Gene3D" id="1.10.8.270">
    <property type="entry name" value="putative rabgap domain of human tbc1 domain family member 14 like domains"/>
    <property type="match status" value="1"/>
</dbReference>
<gene>
    <name evidence="5" type="ORF">A3770_02p17400</name>
</gene>
<dbReference type="InterPro" id="IPR000195">
    <property type="entry name" value="Rab-GAP-TBC_dom"/>
</dbReference>
<evidence type="ECO:0000256" key="1">
    <source>
        <dbReference type="SAM" id="Coils"/>
    </source>
</evidence>
<evidence type="ECO:0000313" key="5">
    <source>
        <dbReference type="EMBL" id="QDZ19222.1"/>
    </source>
</evidence>
<dbReference type="Pfam" id="PF00566">
    <property type="entry name" value="RabGAP-TBC"/>
    <property type="match status" value="1"/>
</dbReference>
<dbReference type="EMBL" id="CP031035">
    <property type="protein sequence ID" value="QDZ19222.1"/>
    <property type="molecule type" value="Genomic_DNA"/>
</dbReference>
<dbReference type="Gene3D" id="1.10.472.80">
    <property type="entry name" value="Ypt/Rab-GAP domain of gyp1p, domain 3"/>
    <property type="match status" value="1"/>
</dbReference>
<dbReference type="PANTHER" id="PTHR22957">
    <property type="entry name" value="TBC1 DOMAIN FAMILY MEMBER GTPASE-ACTIVATING PROTEIN"/>
    <property type="match status" value="1"/>
</dbReference>
<dbReference type="Proteomes" id="UP000316726">
    <property type="component" value="Chromosome 2"/>
</dbReference>
<feature type="domain" description="Rab-GAP TBC" evidence="4">
    <location>
        <begin position="132"/>
        <end position="379"/>
    </location>
</feature>
<evidence type="ECO:0000256" key="3">
    <source>
        <dbReference type="SAM" id="Phobius"/>
    </source>
</evidence>
<keyword evidence="3" id="KW-0812">Transmembrane</keyword>
<feature type="compositionally biased region" description="Basic and acidic residues" evidence="2">
    <location>
        <begin position="1"/>
        <end position="12"/>
    </location>
</feature>
<evidence type="ECO:0000313" key="6">
    <source>
        <dbReference type="Proteomes" id="UP000316726"/>
    </source>
</evidence>
<dbReference type="InterPro" id="IPR035969">
    <property type="entry name" value="Rab-GAP_TBC_sf"/>
</dbReference>
<proteinExistence type="predicted"/>
<feature type="transmembrane region" description="Helical" evidence="3">
    <location>
        <begin position="55"/>
        <end position="77"/>
    </location>
</feature>
<dbReference type="OrthoDB" id="10264062at2759"/>
<accession>A0A5B8MIL1</accession>